<evidence type="ECO:0000313" key="2">
    <source>
        <dbReference type="Proteomes" id="UP001160483"/>
    </source>
</evidence>
<comment type="caution">
    <text evidence="1">The sequence shown here is derived from an EMBL/GenBank/DDBJ whole genome shotgun (WGS) entry which is preliminary data.</text>
</comment>
<proteinExistence type="predicted"/>
<name>A0AAU9KW81_9STRA</name>
<evidence type="ECO:0000313" key="1">
    <source>
        <dbReference type="EMBL" id="CAH0474872.1"/>
    </source>
</evidence>
<sequence length="80" mass="9065">MLESMDPIVSTQLRSYFDAAMEKLVCEQHTRLGTIAPNDRLGISSDRRSCIPDIEMEFVGSRGSLSHEYDPDDLGLYDLR</sequence>
<dbReference type="AlphaFoldDB" id="A0AAU9KW81"/>
<organism evidence="1 2">
    <name type="scientific">Peronospora belbahrii</name>
    <dbReference type="NCBI Taxonomy" id="622444"/>
    <lineage>
        <taxon>Eukaryota</taxon>
        <taxon>Sar</taxon>
        <taxon>Stramenopiles</taxon>
        <taxon>Oomycota</taxon>
        <taxon>Peronosporomycetes</taxon>
        <taxon>Peronosporales</taxon>
        <taxon>Peronosporaceae</taxon>
        <taxon>Peronospora</taxon>
    </lineage>
</organism>
<dbReference type="Proteomes" id="UP001160483">
    <property type="component" value="Unassembled WGS sequence"/>
</dbReference>
<accession>A0AAU9KW81</accession>
<dbReference type="EMBL" id="CAKKTJ010000114">
    <property type="protein sequence ID" value="CAH0474872.1"/>
    <property type="molecule type" value="Genomic_DNA"/>
</dbReference>
<gene>
    <name evidence="1" type="ORF">PBS003_LOCUS1712</name>
</gene>
<reference evidence="1" key="1">
    <citation type="submission" date="2021-11" db="EMBL/GenBank/DDBJ databases">
        <authorList>
            <person name="Islam A."/>
            <person name="Islam S."/>
            <person name="Flora M.S."/>
            <person name="Rahman M."/>
            <person name="Ziaur R.M."/>
            <person name="Epstein J.H."/>
            <person name="Hassan M."/>
            <person name="Klassen M."/>
            <person name="Woodard K."/>
            <person name="Webb A."/>
            <person name="Webby R.J."/>
            <person name="El Zowalaty M.E."/>
        </authorList>
    </citation>
    <scope>NUCLEOTIDE SEQUENCE</scope>
    <source>
        <strain evidence="1">Pbs3</strain>
    </source>
</reference>
<protein>
    <submittedName>
        <fullName evidence="1">Uncharacterized protein</fullName>
    </submittedName>
</protein>